<dbReference type="Proteomes" id="UP001523566">
    <property type="component" value="Unassembled WGS sequence"/>
</dbReference>
<organism evidence="1 2">
    <name type="scientific">Aequitasia blattaphilus</name>
    <dbReference type="NCBI Taxonomy" id="2949332"/>
    <lineage>
        <taxon>Bacteria</taxon>
        <taxon>Bacillati</taxon>
        <taxon>Bacillota</taxon>
        <taxon>Clostridia</taxon>
        <taxon>Lachnospirales</taxon>
        <taxon>Lachnospiraceae</taxon>
        <taxon>Aequitasia</taxon>
    </lineage>
</organism>
<evidence type="ECO:0000313" key="2">
    <source>
        <dbReference type="Proteomes" id="UP001523566"/>
    </source>
</evidence>
<comment type="caution">
    <text evidence="1">The sequence shown here is derived from an EMBL/GenBank/DDBJ whole genome shotgun (WGS) entry which is preliminary data.</text>
</comment>
<reference evidence="1 2" key="1">
    <citation type="journal article" date="2022" name="Genome Biol. Evol.">
        <title>Host diet, physiology and behaviors set the stage for Lachnospiraceae cladogenesis.</title>
        <authorList>
            <person name="Vera-Ponce De Leon A."/>
            <person name="Schneider M."/>
            <person name="Jahnes B.C."/>
            <person name="Sadowski V."/>
            <person name="Camuy-Velez L.A."/>
            <person name="Duan J."/>
            <person name="Sabree Z.L."/>
        </authorList>
    </citation>
    <scope>NUCLEOTIDE SEQUENCE [LARGE SCALE GENOMIC DNA]</scope>
    <source>
        <strain evidence="1 2">PAL113</strain>
    </source>
</reference>
<proteinExistence type="predicted"/>
<protein>
    <submittedName>
        <fullName evidence="1">DUF4317 domain-containing protein</fullName>
    </submittedName>
</protein>
<sequence length="373" mass="42671">MNKKEVLEVKKQLTHERCTIDKICGCYVDHEKVKKVEFNRSFLTLPEDESFKYFDLFKKVLSGTLGKNLFSLDYSLEDEESGTPHDLLVKLNRSKLESEELLDVFYDYVIQNYPYPENYFIVLIHSNYDVPGKGTDSLEMHDASDTVYSHIICAICPVNLSKAALSYNAATNNIEDRMRDWIVDPPLNGFLFPSFTDRSSDIHSVLYYSKLPEDIKPEFVSGVLGSNEPLTAKDQQYGFEAIVSDTLEDEADFETIKTIHETLNEMLEEAKDEPNPLTLSKPDIKHILEKSGVPEEKMETFDREYEETLGDDHSLMATNLTNTKSFEIKTPDIVVKVNPKRTDLVETREIDGRKCLVIAIDDHLMVNGIDVNK</sequence>
<accession>A0ABT1E7R7</accession>
<dbReference type="EMBL" id="JAMZFW010000006">
    <property type="protein sequence ID" value="MCP1101875.1"/>
    <property type="molecule type" value="Genomic_DNA"/>
</dbReference>
<dbReference type="InterPro" id="IPR025466">
    <property type="entry name" value="DUF4317"/>
</dbReference>
<gene>
    <name evidence="1" type="ORF">NK125_05525</name>
</gene>
<keyword evidence="2" id="KW-1185">Reference proteome</keyword>
<dbReference type="Pfam" id="PF14199">
    <property type="entry name" value="DUF4317"/>
    <property type="match status" value="1"/>
</dbReference>
<dbReference type="RefSeq" id="WP_262065664.1">
    <property type="nucleotide sequence ID" value="NZ_JAMXOD010000006.1"/>
</dbReference>
<name>A0ABT1E7R7_9FIRM</name>
<evidence type="ECO:0000313" key="1">
    <source>
        <dbReference type="EMBL" id="MCP1101875.1"/>
    </source>
</evidence>